<dbReference type="AlphaFoldDB" id="A0AAD5YLZ0"/>
<name>A0AAD5YLZ0_9APHY</name>
<evidence type="ECO:0008006" key="9">
    <source>
        <dbReference type="Google" id="ProtNLM"/>
    </source>
</evidence>
<comment type="subcellular location">
    <subcellularLocation>
        <location evidence="1">Nucleus</location>
    </subcellularLocation>
</comment>
<feature type="compositionally biased region" description="Basic and acidic residues" evidence="4">
    <location>
        <begin position="476"/>
        <end position="492"/>
    </location>
</feature>
<dbReference type="InterPro" id="IPR006909">
    <property type="entry name" value="Rad21/Rec8_C_eu"/>
</dbReference>
<dbReference type="EMBL" id="JANAWD010000052">
    <property type="protein sequence ID" value="KAJ3489115.1"/>
    <property type="molecule type" value="Genomic_DNA"/>
</dbReference>
<dbReference type="InterPro" id="IPR039781">
    <property type="entry name" value="Rad21/Rec8-like"/>
</dbReference>
<dbReference type="Pfam" id="PF04824">
    <property type="entry name" value="Rad21_Rec8"/>
    <property type="match status" value="1"/>
</dbReference>
<feature type="compositionally biased region" description="Basic and acidic residues" evidence="4">
    <location>
        <begin position="321"/>
        <end position="332"/>
    </location>
</feature>
<evidence type="ECO:0000259" key="5">
    <source>
        <dbReference type="Pfam" id="PF04824"/>
    </source>
</evidence>
<keyword evidence="3" id="KW-0539">Nucleus</keyword>
<feature type="region of interest" description="Disordered" evidence="4">
    <location>
        <begin position="469"/>
        <end position="516"/>
    </location>
</feature>
<feature type="compositionally biased region" description="Basic and acidic residues" evidence="4">
    <location>
        <begin position="293"/>
        <end position="306"/>
    </location>
</feature>
<dbReference type="Proteomes" id="UP001212997">
    <property type="component" value="Unassembled WGS sequence"/>
</dbReference>
<dbReference type="GO" id="GO:0007064">
    <property type="term" value="P:mitotic sister chromatid cohesion"/>
    <property type="evidence" value="ECO:0007669"/>
    <property type="project" value="TreeGrafter"/>
</dbReference>
<reference evidence="7" key="1">
    <citation type="submission" date="2022-07" db="EMBL/GenBank/DDBJ databases">
        <title>Genome Sequence of Physisporinus lineatus.</title>
        <authorList>
            <person name="Buettner E."/>
        </authorList>
    </citation>
    <scope>NUCLEOTIDE SEQUENCE</scope>
    <source>
        <strain evidence="7">VT162</strain>
    </source>
</reference>
<evidence type="ECO:0000313" key="8">
    <source>
        <dbReference type="Proteomes" id="UP001212997"/>
    </source>
</evidence>
<evidence type="ECO:0000256" key="3">
    <source>
        <dbReference type="ARBA" id="ARBA00023242"/>
    </source>
</evidence>
<evidence type="ECO:0000259" key="6">
    <source>
        <dbReference type="Pfam" id="PF04825"/>
    </source>
</evidence>
<dbReference type="InterPro" id="IPR036390">
    <property type="entry name" value="WH_DNA-bd_sf"/>
</dbReference>
<feature type="compositionally biased region" description="Low complexity" evidence="4">
    <location>
        <begin position="747"/>
        <end position="759"/>
    </location>
</feature>
<dbReference type="InterPro" id="IPR006910">
    <property type="entry name" value="Rad21_Rec8_N"/>
</dbReference>
<evidence type="ECO:0000256" key="2">
    <source>
        <dbReference type="ARBA" id="ARBA00009870"/>
    </source>
</evidence>
<dbReference type="Gene3D" id="1.10.10.580">
    <property type="entry name" value="Structural maintenance of chromosome 1. Chain E"/>
    <property type="match status" value="1"/>
</dbReference>
<dbReference type="Pfam" id="PF04825">
    <property type="entry name" value="Rad21_Rec8_N"/>
    <property type="match status" value="1"/>
</dbReference>
<organism evidence="7 8">
    <name type="scientific">Meripilus lineatus</name>
    <dbReference type="NCBI Taxonomy" id="2056292"/>
    <lineage>
        <taxon>Eukaryota</taxon>
        <taxon>Fungi</taxon>
        <taxon>Dikarya</taxon>
        <taxon>Basidiomycota</taxon>
        <taxon>Agaricomycotina</taxon>
        <taxon>Agaricomycetes</taxon>
        <taxon>Polyporales</taxon>
        <taxon>Meripilaceae</taxon>
        <taxon>Meripilus</taxon>
    </lineage>
</organism>
<dbReference type="CDD" id="cd21788">
    <property type="entry name" value="Rad21_Rec8_M_SpRad21p-like"/>
    <property type="match status" value="1"/>
</dbReference>
<feature type="region of interest" description="Disordered" evidence="4">
    <location>
        <begin position="613"/>
        <end position="635"/>
    </location>
</feature>
<dbReference type="InterPro" id="IPR023093">
    <property type="entry name" value="ScpA-like_C"/>
</dbReference>
<keyword evidence="8" id="KW-1185">Reference proteome</keyword>
<feature type="region of interest" description="Disordered" evidence="4">
    <location>
        <begin position="716"/>
        <end position="759"/>
    </location>
</feature>
<comment type="similarity">
    <text evidence="2">Belongs to the rad21 family.</text>
</comment>
<feature type="compositionally biased region" description="Pro residues" evidence="4">
    <location>
        <begin position="345"/>
        <end position="354"/>
    </location>
</feature>
<proteinExistence type="inferred from homology"/>
<sequence>MFYSEAILSRRGPLAKVWLAAHMERKLSKTQTLQTDIEQSVDAIMGQEVEVMALRLSGQLLLGVVRIYSRKAKYLLDDCNEALLKIKMAFRPGIVDMTEDQLAVNRNAITLQGTNLDLDALLPDINWDVDFEHRVVQPGGQHIARSADITLATDNFDLDFDEPGYGFDLGPTDGIGSQDFEEIDLGLDFGDGPVSAAAEQGRAQDDDESMASEVGRDAAPPRGIRESLDSHLLGPRGDDMDLDILSHRSREPSEHPYGGDVGLDFGPDVGMDIDLGIDFDDQPPIEVERLASEHPLSEKAPTERAPSEQPAVPFPELIEAEPEKAPSEREATPHLTPSRASSPLTEPPQTPPPEVVELTPRADLKGKRRPKERKQIIDTVTELADGPGARVGRGRGAQLQPAKDVSDIVTEHPFLPRSSLVMRLLEVREDPLAHFLPTKVTPNGTFFLAAPPGMAPELAELFMRPVQTLAAPKRRPSPEKEQEEGPSKRPRLEGSVAPEQDEEDQPSPGQGRRAPSIAPSIALGSEVLAPRASIGPGLDFGDQTMAHDDFQMEVPEFEMEAEIPATAPQERGKSVLSELSRLSSPGPEAAVVYEEVEEPIPDIACPIALFDDRSSQSQDQGSQATSSDDGKGYSKNTVKALGVIRRELQPVPGEEEDKTMSFKTMSTKASRRAASSFFFELLVLGTRDCVKVTQEVPFADIKVSAKPKLWERQRHDSVAPSMSSQVPPPSFRQPSVAPSIASRRRQGSVAASVSSAFGL</sequence>
<evidence type="ECO:0000313" key="7">
    <source>
        <dbReference type="EMBL" id="KAJ3489115.1"/>
    </source>
</evidence>
<dbReference type="PANTHER" id="PTHR12585:SF69">
    <property type="entry name" value="FI11703P"/>
    <property type="match status" value="1"/>
</dbReference>
<dbReference type="PANTHER" id="PTHR12585">
    <property type="entry name" value="SCC1 / RAD21 FAMILY MEMBER"/>
    <property type="match status" value="1"/>
</dbReference>
<dbReference type="SUPFAM" id="SSF46785">
    <property type="entry name" value="Winged helix' DNA-binding domain"/>
    <property type="match status" value="1"/>
</dbReference>
<comment type="caution">
    <text evidence="7">The sequence shown here is derived from an EMBL/GenBank/DDBJ whole genome shotgun (WGS) entry which is preliminary data.</text>
</comment>
<feature type="compositionally biased region" description="Low complexity" evidence="4">
    <location>
        <begin position="615"/>
        <end position="627"/>
    </location>
</feature>
<gene>
    <name evidence="7" type="ORF">NLI96_g2360</name>
</gene>
<feature type="region of interest" description="Disordered" evidence="4">
    <location>
        <begin position="192"/>
        <end position="243"/>
    </location>
</feature>
<feature type="region of interest" description="Disordered" evidence="4">
    <location>
        <begin position="293"/>
        <end position="404"/>
    </location>
</feature>
<evidence type="ECO:0000256" key="1">
    <source>
        <dbReference type="ARBA" id="ARBA00004123"/>
    </source>
</evidence>
<feature type="domain" description="Rad21/Rec8-like protein N-terminal" evidence="6">
    <location>
        <begin position="1"/>
        <end position="101"/>
    </location>
</feature>
<accession>A0AAD5YLZ0</accession>
<protein>
    <recommendedName>
        <fullName evidence="9">Cohesin subunit rad21</fullName>
    </recommendedName>
</protein>
<feature type="domain" description="Rad21/Rec8-like protein C-terminal eukaryotic" evidence="5">
    <location>
        <begin position="659"/>
        <end position="709"/>
    </location>
</feature>
<feature type="region of interest" description="Disordered" evidence="4">
    <location>
        <begin position="564"/>
        <end position="586"/>
    </location>
</feature>
<dbReference type="GO" id="GO:0030892">
    <property type="term" value="C:mitotic cohesin complex"/>
    <property type="evidence" value="ECO:0007669"/>
    <property type="project" value="TreeGrafter"/>
</dbReference>
<dbReference type="GO" id="GO:0005634">
    <property type="term" value="C:nucleus"/>
    <property type="evidence" value="ECO:0007669"/>
    <property type="project" value="UniProtKB-SubCell"/>
</dbReference>
<dbReference type="GO" id="GO:1990414">
    <property type="term" value="P:replication-born double-strand break repair via sister chromatid exchange"/>
    <property type="evidence" value="ECO:0007669"/>
    <property type="project" value="TreeGrafter"/>
</dbReference>
<dbReference type="GO" id="GO:0003682">
    <property type="term" value="F:chromatin binding"/>
    <property type="evidence" value="ECO:0007669"/>
    <property type="project" value="TreeGrafter"/>
</dbReference>
<evidence type="ECO:0000256" key="4">
    <source>
        <dbReference type="SAM" id="MobiDB-lite"/>
    </source>
</evidence>